<keyword evidence="1" id="KW-0805">Transcription regulation</keyword>
<dbReference type="EMBL" id="FPKH01000002">
    <property type="protein sequence ID" value="SFX66371.1"/>
    <property type="molecule type" value="Genomic_DNA"/>
</dbReference>
<reference evidence="7 9" key="1">
    <citation type="submission" date="2016-11" db="EMBL/GenBank/DDBJ databases">
        <authorList>
            <person name="Varghese N."/>
            <person name="Submissions S."/>
        </authorList>
    </citation>
    <scope>NUCLEOTIDE SEQUENCE [LARGE SCALE GENOMIC DNA]</scope>
    <source>
        <strain evidence="7 9">NFR18</strain>
    </source>
</reference>
<evidence type="ECO:0000313" key="9">
    <source>
        <dbReference type="Proteomes" id="UP000182489"/>
    </source>
</evidence>
<reference evidence="6 11" key="3">
    <citation type="submission" date="2021-03" db="EMBL/GenBank/DDBJ databases">
        <title>Draft genome sequence of Janthinobacterium sp. strain PLB02 isolated from infected primmorphs (Lubomirskia baicalensis).</title>
        <authorList>
            <person name="Chernogor L.I."/>
            <person name="Belikov S.I."/>
            <person name="Petrushin I.S."/>
        </authorList>
    </citation>
    <scope>NUCLEOTIDE SEQUENCE [LARGE SCALE GENOMIC DNA]</scope>
    <source>
        <strain evidence="6 11">PLB02</strain>
    </source>
</reference>
<dbReference type="InterPro" id="IPR000595">
    <property type="entry name" value="cNMP-bd_dom"/>
</dbReference>
<keyword evidence="2" id="KW-0238">DNA-binding</keyword>
<dbReference type="InterPro" id="IPR018490">
    <property type="entry name" value="cNMP-bd_dom_sf"/>
</dbReference>
<dbReference type="EMBL" id="CP071520">
    <property type="protein sequence ID" value="QSX97769.1"/>
    <property type="molecule type" value="Genomic_DNA"/>
</dbReference>
<dbReference type="OrthoDB" id="9777588at2"/>
<dbReference type="SUPFAM" id="SSF46785">
    <property type="entry name" value="Winged helix' DNA-binding domain"/>
    <property type="match status" value="1"/>
</dbReference>
<dbReference type="InterPro" id="IPR050397">
    <property type="entry name" value="Env_Response_Regulators"/>
</dbReference>
<evidence type="ECO:0000313" key="11">
    <source>
        <dbReference type="Proteomes" id="UP000662821"/>
    </source>
</evidence>
<evidence type="ECO:0000259" key="4">
    <source>
        <dbReference type="PROSITE" id="PS50042"/>
    </source>
</evidence>
<dbReference type="CDD" id="cd00038">
    <property type="entry name" value="CAP_ED"/>
    <property type="match status" value="1"/>
</dbReference>
<dbReference type="SMART" id="SM00419">
    <property type="entry name" value="HTH_CRP"/>
    <property type="match status" value="1"/>
</dbReference>
<evidence type="ECO:0000256" key="2">
    <source>
        <dbReference type="ARBA" id="ARBA00023125"/>
    </source>
</evidence>
<dbReference type="Proteomes" id="UP000182489">
    <property type="component" value="Unassembled WGS sequence"/>
</dbReference>
<dbReference type="PANTHER" id="PTHR24567:SF26">
    <property type="entry name" value="REGULATORY PROTEIN YEIL"/>
    <property type="match status" value="1"/>
</dbReference>
<dbReference type="PANTHER" id="PTHR24567">
    <property type="entry name" value="CRP FAMILY TRANSCRIPTIONAL REGULATORY PROTEIN"/>
    <property type="match status" value="1"/>
</dbReference>
<evidence type="ECO:0000256" key="1">
    <source>
        <dbReference type="ARBA" id="ARBA00023015"/>
    </source>
</evidence>
<dbReference type="GO" id="GO:0003677">
    <property type="term" value="F:DNA binding"/>
    <property type="evidence" value="ECO:0007669"/>
    <property type="project" value="UniProtKB-KW"/>
</dbReference>
<evidence type="ECO:0000313" key="6">
    <source>
        <dbReference type="EMBL" id="QSX97769.1"/>
    </source>
</evidence>
<dbReference type="AlphaFoldDB" id="A0A031GCH8"/>
<dbReference type="Pfam" id="PF00027">
    <property type="entry name" value="cNMP_binding"/>
    <property type="match status" value="1"/>
</dbReference>
<feature type="domain" description="Cyclic nucleotide-binding" evidence="4">
    <location>
        <begin position="15"/>
        <end position="135"/>
    </location>
</feature>
<dbReference type="eggNOG" id="COG0664">
    <property type="taxonomic scope" value="Bacteria"/>
</dbReference>
<reference evidence="8 10" key="2">
    <citation type="submission" date="2019-06" db="EMBL/GenBank/DDBJ databases">
        <title>Genome sequence of Janthinobacterium lividum UCD_MED1.</title>
        <authorList>
            <person name="De Leon M.E."/>
            <person name="Jospin G."/>
        </authorList>
    </citation>
    <scope>NUCLEOTIDE SEQUENCE [LARGE SCALE GENOMIC DNA]</scope>
    <source>
        <strain evidence="8 10">UCD_MED1</strain>
    </source>
</reference>
<dbReference type="Gene3D" id="1.10.10.10">
    <property type="entry name" value="Winged helix-like DNA-binding domain superfamily/Winged helix DNA-binding domain"/>
    <property type="match status" value="1"/>
</dbReference>
<evidence type="ECO:0000256" key="3">
    <source>
        <dbReference type="ARBA" id="ARBA00023163"/>
    </source>
</evidence>
<protein>
    <submittedName>
        <fullName evidence="8">Crp/Fnr family transcriptional regulator</fullName>
    </submittedName>
    <submittedName>
        <fullName evidence="7">cAMP-binding domain of CRP or a regulatory subunit of cAMP-dependent protein kinases</fullName>
    </submittedName>
</protein>
<feature type="domain" description="HTH crp-type" evidence="5">
    <location>
        <begin position="149"/>
        <end position="217"/>
    </location>
</feature>
<gene>
    <name evidence="8" type="ORF">FHI69_09155</name>
    <name evidence="6" type="ORF">J3P46_07565</name>
    <name evidence="7" type="ORF">SAMN03097694_2843</name>
</gene>
<evidence type="ECO:0000313" key="10">
    <source>
        <dbReference type="Proteomes" id="UP000305681"/>
    </source>
</evidence>
<sequence length="231" mass="25961">MHKVNVDGLLSSQALFRHISPSQLEQLRQDVVRVEVEKGKVLFRKGEVAEGAYVVVFGLVKLSVFSMEGTDKVLELIRPGQSFGEAMIFLDEPYPFCAEALEHCLLLRIPPHALLRLLDQSPRIARQMMNSLSHHLMGFIRNVERCSVQNATQRVVEYLLQASDQQRSNEVKLDLKKSLLASFLNLAPATLSRVLHQLTDLHLIKVSGSLIQIQPDALKTYRHGSATAMLN</sequence>
<proteinExistence type="predicted"/>
<dbReference type="Pfam" id="PF13545">
    <property type="entry name" value="HTH_Crp_2"/>
    <property type="match status" value="1"/>
</dbReference>
<dbReference type="Proteomes" id="UP000305681">
    <property type="component" value="Unassembled WGS sequence"/>
</dbReference>
<dbReference type="SUPFAM" id="SSF51206">
    <property type="entry name" value="cAMP-binding domain-like"/>
    <property type="match status" value="1"/>
</dbReference>
<dbReference type="SMART" id="SM00100">
    <property type="entry name" value="cNMP"/>
    <property type="match status" value="1"/>
</dbReference>
<evidence type="ECO:0000259" key="5">
    <source>
        <dbReference type="PROSITE" id="PS51063"/>
    </source>
</evidence>
<dbReference type="PROSITE" id="PS50042">
    <property type="entry name" value="CNMP_BINDING_3"/>
    <property type="match status" value="1"/>
</dbReference>
<accession>A0A031GCH8</accession>
<dbReference type="InterPro" id="IPR014710">
    <property type="entry name" value="RmlC-like_jellyroll"/>
</dbReference>
<keyword evidence="3" id="KW-0804">Transcription</keyword>
<dbReference type="GO" id="GO:0005829">
    <property type="term" value="C:cytosol"/>
    <property type="evidence" value="ECO:0007669"/>
    <property type="project" value="TreeGrafter"/>
</dbReference>
<dbReference type="PROSITE" id="PS51063">
    <property type="entry name" value="HTH_CRP_2"/>
    <property type="match status" value="1"/>
</dbReference>
<dbReference type="Gene3D" id="2.60.120.10">
    <property type="entry name" value="Jelly Rolls"/>
    <property type="match status" value="1"/>
</dbReference>
<evidence type="ECO:0000313" key="7">
    <source>
        <dbReference type="EMBL" id="SFX66371.1"/>
    </source>
</evidence>
<evidence type="ECO:0000313" key="8">
    <source>
        <dbReference type="EMBL" id="TNC77496.1"/>
    </source>
</evidence>
<organism evidence="8 10">
    <name type="scientific">Janthinobacterium lividum</name>
    <dbReference type="NCBI Taxonomy" id="29581"/>
    <lineage>
        <taxon>Bacteria</taxon>
        <taxon>Pseudomonadati</taxon>
        <taxon>Pseudomonadota</taxon>
        <taxon>Betaproteobacteria</taxon>
        <taxon>Burkholderiales</taxon>
        <taxon>Oxalobacteraceae</taxon>
        <taxon>Janthinobacterium</taxon>
    </lineage>
</organism>
<dbReference type="GO" id="GO:0003700">
    <property type="term" value="F:DNA-binding transcription factor activity"/>
    <property type="evidence" value="ECO:0007669"/>
    <property type="project" value="TreeGrafter"/>
</dbReference>
<dbReference type="Proteomes" id="UP000662821">
    <property type="component" value="Chromosome"/>
</dbReference>
<dbReference type="InterPro" id="IPR036388">
    <property type="entry name" value="WH-like_DNA-bd_sf"/>
</dbReference>
<dbReference type="InterPro" id="IPR012318">
    <property type="entry name" value="HTH_CRP"/>
</dbReference>
<name>A0A031GCH8_9BURK</name>
<dbReference type="EMBL" id="VDGE01000002">
    <property type="protein sequence ID" value="TNC77496.1"/>
    <property type="molecule type" value="Genomic_DNA"/>
</dbReference>
<dbReference type="InterPro" id="IPR036390">
    <property type="entry name" value="WH_DNA-bd_sf"/>
</dbReference>
<dbReference type="RefSeq" id="WP_034759676.1">
    <property type="nucleotide sequence ID" value="NZ_CP049828.1"/>
</dbReference>